<proteinExistence type="inferred from homology"/>
<dbReference type="InterPro" id="IPR011278">
    <property type="entry name" value="2-MeCitrate/Citrate_synth_II"/>
</dbReference>
<evidence type="ECO:0000256" key="7">
    <source>
        <dbReference type="PIRSR" id="PIRSR001369-1"/>
    </source>
</evidence>
<dbReference type="InterPro" id="IPR019810">
    <property type="entry name" value="Citrate_synthase_AS"/>
</dbReference>
<evidence type="ECO:0000256" key="6">
    <source>
        <dbReference type="PIRNR" id="PIRNR001369"/>
    </source>
</evidence>
<dbReference type="GO" id="GO:0005829">
    <property type="term" value="C:cytosol"/>
    <property type="evidence" value="ECO:0007669"/>
    <property type="project" value="TreeGrafter"/>
</dbReference>
<evidence type="ECO:0000256" key="5">
    <source>
        <dbReference type="ARBA" id="ARBA00049288"/>
    </source>
</evidence>
<keyword evidence="3" id="KW-0816">Tricarboxylic acid cycle</keyword>
<dbReference type="EMBL" id="BJOV01000005">
    <property type="protein sequence ID" value="GEE02030.1"/>
    <property type="molecule type" value="Genomic_DNA"/>
</dbReference>
<dbReference type="UniPathway" id="UPA00223"/>
<dbReference type="InterPro" id="IPR016142">
    <property type="entry name" value="Citrate_synth-like_lrg_a-sub"/>
</dbReference>
<dbReference type="InterPro" id="IPR002020">
    <property type="entry name" value="Citrate_synthase"/>
</dbReference>
<dbReference type="NCBIfam" id="NF010636">
    <property type="entry name" value="PRK14033.1"/>
    <property type="match status" value="1"/>
</dbReference>
<comment type="similarity">
    <text evidence="2 6 8">Belongs to the citrate synthase family.</text>
</comment>
<dbReference type="Gene3D" id="1.10.580.10">
    <property type="entry name" value="Citrate Synthase, domain 1"/>
    <property type="match status" value="1"/>
</dbReference>
<dbReference type="RefSeq" id="WP_161895801.1">
    <property type="nucleotide sequence ID" value="NZ_BJOV01000005.1"/>
</dbReference>
<dbReference type="GO" id="GO:0036440">
    <property type="term" value="F:citrate synthase activity"/>
    <property type="evidence" value="ECO:0007669"/>
    <property type="project" value="UniProtKB-EC"/>
</dbReference>
<dbReference type="Pfam" id="PF00285">
    <property type="entry name" value="Citrate_synt"/>
    <property type="match status" value="1"/>
</dbReference>
<gene>
    <name evidence="9" type="ORF">nbrc107696_24760</name>
</gene>
<dbReference type="OrthoDB" id="9800864at2"/>
<evidence type="ECO:0000313" key="9">
    <source>
        <dbReference type="EMBL" id="GEE02030.1"/>
    </source>
</evidence>
<keyword evidence="4 6" id="KW-0808">Transferase</keyword>
<dbReference type="Gene3D" id="1.10.230.10">
    <property type="entry name" value="Cytochrome P450-Terp, domain 2"/>
    <property type="match status" value="1"/>
</dbReference>
<evidence type="ECO:0000256" key="2">
    <source>
        <dbReference type="ARBA" id="ARBA00010566"/>
    </source>
</evidence>
<dbReference type="AlphaFoldDB" id="A0A7I9VAC9"/>
<comment type="catalytic activity">
    <reaction evidence="5">
        <text>oxaloacetate + acetyl-CoA + H2O = citrate + CoA + H(+)</text>
        <dbReference type="Rhea" id="RHEA:16845"/>
        <dbReference type="ChEBI" id="CHEBI:15377"/>
        <dbReference type="ChEBI" id="CHEBI:15378"/>
        <dbReference type="ChEBI" id="CHEBI:16452"/>
        <dbReference type="ChEBI" id="CHEBI:16947"/>
        <dbReference type="ChEBI" id="CHEBI:57287"/>
        <dbReference type="ChEBI" id="CHEBI:57288"/>
        <dbReference type="EC" id="2.3.3.16"/>
    </reaction>
</comment>
<dbReference type="PANTHER" id="PTHR11739:SF4">
    <property type="entry name" value="CITRATE SYNTHASE, PEROXISOMAL"/>
    <property type="match status" value="1"/>
</dbReference>
<dbReference type="PANTHER" id="PTHR11739">
    <property type="entry name" value="CITRATE SYNTHASE"/>
    <property type="match status" value="1"/>
</dbReference>
<dbReference type="NCBIfam" id="TIGR01800">
    <property type="entry name" value="cit_synth_II"/>
    <property type="match status" value="1"/>
</dbReference>
<accession>A0A7I9VAC9</accession>
<dbReference type="PRINTS" id="PR00143">
    <property type="entry name" value="CITRTSNTHASE"/>
</dbReference>
<feature type="active site" evidence="7">
    <location>
        <position position="273"/>
    </location>
</feature>
<dbReference type="GO" id="GO:0005975">
    <property type="term" value="P:carbohydrate metabolic process"/>
    <property type="evidence" value="ECO:0007669"/>
    <property type="project" value="TreeGrafter"/>
</dbReference>
<dbReference type="InterPro" id="IPR024176">
    <property type="entry name" value="Citrate_synthase_bac-typ"/>
</dbReference>
<dbReference type="Proteomes" id="UP000444960">
    <property type="component" value="Unassembled WGS sequence"/>
</dbReference>
<dbReference type="SUPFAM" id="SSF48256">
    <property type="entry name" value="Citrate synthase"/>
    <property type="match status" value="1"/>
</dbReference>
<feature type="active site" evidence="7">
    <location>
        <position position="324"/>
    </location>
</feature>
<evidence type="ECO:0000256" key="1">
    <source>
        <dbReference type="ARBA" id="ARBA00005163"/>
    </source>
</evidence>
<comment type="caution">
    <text evidence="9">The sequence shown here is derived from an EMBL/GenBank/DDBJ whole genome shotgun (WGS) entry which is preliminary data.</text>
</comment>
<protein>
    <recommendedName>
        <fullName evidence="6">Citrate synthase</fullName>
    </recommendedName>
</protein>
<dbReference type="InterPro" id="IPR016143">
    <property type="entry name" value="Citrate_synth-like_sm_a-sub"/>
</dbReference>
<evidence type="ECO:0000256" key="3">
    <source>
        <dbReference type="ARBA" id="ARBA00022532"/>
    </source>
</evidence>
<evidence type="ECO:0000256" key="4">
    <source>
        <dbReference type="ARBA" id="ARBA00022679"/>
    </source>
</evidence>
<keyword evidence="10" id="KW-1185">Reference proteome</keyword>
<name>A0A7I9VAC9_9ACTN</name>
<evidence type="ECO:0000256" key="8">
    <source>
        <dbReference type="RuleBase" id="RU003406"/>
    </source>
</evidence>
<comment type="pathway">
    <text evidence="1">Carbohydrate metabolism; tricarboxylic acid cycle.</text>
</comment>
<reference evidence="10" key="1">
    <citation type="submission" date="2019-06" db="EMBL/GenBank/DDBJ databases">
        <title>Gordonia isolated from sludge of a wastewater treatment plant.</title>
        <authorList>
            <person name="Tamura T."/>
            <person name="Aoyama K."/>
            <person name="Kang Y."/>
            <person name="Saito S."/>
            <person name="Akiyama N."/>
            <person name="Yazawa K."/>
            <person name="Gonoi T."/>
            <person name="Mikami Y."/>
        </authorList>
    </citation>
    <scope>NUCLEOTIDE SEQUENCE [LARGE SCALE GENOMIC DNA]</scope>
    <source>
        <strain evidence="10">NBRC 107696</strain>
    </source>
</reference>
<dbReference type="PROSITE" id="PS00480">
    <property type="entry name" value="CITRATE_SYNTHASE"/>
    <property type="match status" value="1"/>
</dbReference>
<evidence type="ECO:0000313" key="10">
    <source>
        <dbReference type="Proteomes" id="UP000444960"/>
    </source>
</evidence>
<dbReference type="InterPro" id="IPR036969">
    <property type="entry name" value="Citrate_synthase_sf"/>
</dbReference>
<dbReference type="PIRSF" id="PIRSF001369">
    <property type="entry name" value="Citrate_synth"/>
    <property type="match status" value="1"/>
</dbReference>
<organism evidence="9 10">
    <name type="scientific">Gordonia spumicola</name>
    <dbReference type="NCBI Taxonomy" id="589161"/>
    <lineage>
        <taxon>Bacteria</taxon>
        <taxon>Bacillati</taxon>
        <taxon>Actinomycetota</taxon>
        <taxon>Actinomycetes</taxon>
        <taxon>Mycobacteriales</taxon>
        <taxon>Gordoniaceae</taxon>
        <taxon>Gordonia</taxon>
    </lineage>
</organism>
<sequence>MSTTAGAESTATISTGTIYKGLAGVVVDTTAVSKVVPETNSLTYRGYAVQDLAANCSFEQVAYLLWYGELPNDLQLAQFVQRERAARRLDRSAQAVLARTPDTCHPMDVVRTMISYLGTEDPDEDATGPEALMAKAQRMYAILPTIVAADMRRRRGLDPIAPHHGLGYAENFLTMCFGEVPDPVIVRAFEKSMVLYAEHSFNASTFAARVVMSTGSDMYSAVTAAIGALKGSLHGGANEAVMYDMIDIDRPERAADWLNAKLDAKEKVMGFGHRVYKNGDSRVPTMYDALVDVADHLDDHKWLGIYRELEQVMVGRTGIRPNLDFPTGPAYHLMGFDIGAFTPIFVMSRITGWTAHIMEQAASNALIRPLSAYSGPQQRPLPA</sequence>
<dbReference type="GO" id="GO:0006099">
    <property type="term" value="P:tricarboxylic acid cycle"/>
    <property type="evidence" value="ECO:0007669"/>
    <property type="project" value="UniProtKB-UniPathway"/>
</dbReference>